<dbReference type="Proteomes" id="UP000612055">
    <property type="component" value="Unassembled WGS sequence"/>
</dbReference>
<feature type="signal peptide" evidence="2">
    <location>
        <begin position="1"/>
        <end position="39"/>
    </location>
</feature>
<dbReference type="EMBL" id="JAEHOE010000031">
    <property type="protein sequence ID" value="KAG2494325.1"/>
    <property type="molecule type" value="Genomic_DNA"/>
</dbReference>
<feature type="region of interest" description="Disordered" evidence="1">
    <location>
        <begin position="147"/>
        <end position="257"/>
    </location>
</feature>
<evidence type="ECO:0000256" key="1">
    <source>
        <dbReference type="SAM" id="MobiDB-lite"/>
    </source>
</evidence>
<comment type="caution">
    <text evidence="3">The sequence shown here is derived from an EMBL/GenBank/DDBJ whole genome shotgun (WGS) entry which is preliminary data.</text>
</comment>
<keyword evidence="4" id="KW-1185">Reference proteome</keyword>
<feature type="compositionally biased region" description="Low complexity" evidence="1">
    <location>
        <begin position="206"/>
        <end position="221"/>
    </location>
</feature>
<organism evidence="3 4">
    <name type="scientific">Edaphochlamys debaryana</name>
    <dbReference type="NCBI Taxonomy" id="47281"/>
    <lineage>
        <taxon>Eukaryota</taxon>
        <taxon>Viridiplantae</taxon>
        <taxon>Chlorophyta</taxon>
        <taxon>core chlorophytes</taxon>
        <taxon>Chlorophyceae</taxon>
        <taxon>CS clade</taxon>
        <taxon>Chlamydomonadales</taxon>
        <taxon>Chlamydomonadales incertae sedis</taxon>
        <taxon>Edaphochlamys</taxon>
    </lineage>
</organism>
<protein>
    <submittedName>
        <fullName evidence="3">Uncharacterized protein</fullName>
    </submittedName>
</protein>
<sequence>MVAPFSPRFNEAQRAARSRVWGLVLAAVLLALAPQLARGVPRRGAVEPRHEAVAGGALELRPGSEGLRATALSTAVLRLPRTASAGVRHASALQRHSLPSTALRDLPSTSSVRQLRPTCVVRVITTATLWVQLIAMATLCPRPAGWASAAGPPPGAERGGGGRCVSGPSLRHIPRHTPATGEPHGADAAFPVPSPTLEAKPASFTSPTLPAAALSVASPAPETKPTIVSSSTCTPGASPTPTSSEPTLPAPPTISPATYATLPHTTVTHALPSAQLKPSARPPTALHPAFSAASSAQTFSASCLEAPARASPAATAAVAACAAAAEPGLSVHSLSALHPRLPVRAADALCAGPTVSTTPVLPEAPPAITSKATSANASLASALTALSPAAVTASEAAGAPAAGSATGSTVPALAGTACRTTAFLPYTTAASPPVTIAELPTTLPSIPARVLRMPLAASARLCILPATAAVWALPLGPATALWPFLRPAASATLHRPPRASRPPH</sequence>
<dbReference type="AlphaFoldDB" id="A0A835Y1U6"/>
<name>A0A835Y1U6_9CHLO</name>
<keyword evidence="2" id="KW-0732">Signal</keyword>
<evidence type="ECO:0000256" key="2">
    <source>
        <dbReference type="SAM" id="SignalP"/>
    </source>
</evidence>
<feature type="compositionally biased region" description="Low complexity" evidence="1">
    <location>
        <begin position="229"/>
        <end position="247"/>
    </location>
</feature>
<evidence type="ECO:0000313" key="3">
    <source>
        <dbReference type="EMBL" id="KAG2494325.1"/>
    </source>
</evidence>
<accession>A0A835Y1U6</accession>
<evidence type="ECO:0000313" key="4">
    <source>
        <dbReference type="Proteomes" id="UP000612055"/>
    </source>
</evidence>
<reference evidence="3" key="1">
    <citation type="journal article" date="2020" name="bioRxiv">
        <title>Comparative genomics of Chlamydomonas.</title>
        <authorList>
            <person name="Craig R.J."/>
            <person name="Hasan A.R."/>
            <person name="Ness R.W."/>
            <person name="Keightley P.D."/>
        </authorList>
    </citation>
    <scope>NUCLEOTIDE SEQUENCE</scope>
    <source>
        <strain evidence="3">CCAP 11/70</strain>
    </source>
</reference>
<proteinExistence type="predicted"/>
<feature type="chain" id="PRO_5032319275" evidence="2">
    <location>
        <begin position="40"/>
        <end position="504"/>
    </location>
</feature>
<gene>
    <name evidence="3" type="ORF">HYH03_007383</name>
</gene>